<comment type="caution">
    <text evidence="5">Lacks conserved residue(s) required for the propagation of feature annotation.</text>
</comment>
<dbReference type="PANTHER" id="PTHR21256">
    <property type="entry name" value="HISTIDINOL DEHYDROGENASE HDH"/>
    <property type="match status" value="1"/>
</dbReference>
<dbReference type="EC" id="1.1.1.23" evidence="5"/>
<feature type="binding site" evidence="5 9">
    <location>
        <position position="255"/>
    </location>
    <ligand>
        <name>Zn(2+)</name>
        <dbReference type="ChEBI" id="CHEBI:29105"/>
    </ligand>
</feature>
<dbReference type="AlphaFoldDB" id="A0A1M6SWM0"/>
<dbReference type="GO" id="GO:0008270">
    <property type="term" value="F:zinc ion binding"/>
    <property type="evidence" value="ECO:0007669"/>
    <property type="project" value="UniProtKB-UniRule"/>
</dbReference>
<feature type="binding site" evidence="5 8">
    <location>
        <position position="416"/>
    </location>
    <ligand>
        <name>substrate</name>
    </ligand>
</feature>
<dbReference type="FunFam" id="3.40.50.1980:FF:000026">
    <property type="entry name" value="Histidinol dehydrogenase"/>
    <property type="match status" value="1"/>
</dbReference>
<keyword evidence="5" id="KW-0028">Amino-acid biosynthesis</keyword>
<comment type="similarity">
    <text evidence="1 5 6 10">Belongs to the histidinol dehydrogenase family.</text>
</comment>
<dbReference type="InterPro" id="IPR016161">
    <property type="entry name" value="Ald_DH/histidinol_DH"/>
</dbReference>
<dbReference type="Proteomes" id="UP000189810">
    <property type="component" value="Chromosome I"/>
</dbReference>
<dbReference type="NCBIfam" id="TIGR00069">
    <property type="entry name" value="hisD"/>
    <property type="match status" value="1"/>
</dbReference>
<dbReference type="GO" id="GO:0005829">
    <property type="term" value="C:cytosol"/>
    <property type="evidence" value="ECO:0007669"/>
    <property type="project" value="TreeGrafter"/>
</dbReference>
<dbReference type="GO" id="GO:0051287">
    <property type="term" value="F:NAD binding"/>
    <property type="evidence" value="ECO:0007669"/>
    <property type="project" value="InterPro"/>
</dbReference>
<dbReference type="PANTHER" id="PTHR21256:SF2">
    <property type="entry name" value="HISTIDINE BIOSYNTHESIS TRIFUNCTIONAL PROTEIN"/>
    <property type="match status" value="1"/>
</dbReference>
<feature type="binding site" evidence="5 9">
    <location>
        <position position="258"/>
    </location>
    <ligand>
        <name>Zn(2+)</name>
        <dbReference type="ChEBI" id="CHEBI:29105"/>
    </ligand>
</feature>
<comment type="catalytic activity">
    <reaction evidence="5">
        <text>L-histidinol + 2 NAD(+) + H2O = L-histidine + 2 NADH + 3 H(+)</text>
        <dbReference type="Rhea" id="RHEA:20641"/>
        <dbReference type="ChEBI" id="CHEBI:15377"/>
        <dbReference type="ChEBI" id="CHEBI:15378"/>
        <dbReference type="ChEBI" id="CHEBI:57540"/>
        <dbReference type="ChEBI" id="CHEBI:57595"/>
        <dbReference type="ChEBI" id="CHEBI:57699"/>
        <dbReference type="ChEBI" id="CHEBI:57945"/>
        <dbReference type="EC" id="1.1.1.23"/>
    </reaction>
</comment>
<evidence type="ECO:0000313" key="12">
    <source>
        <dbReference type="Proteomes" id="UP000189810"/>
    </source>
</evidence>
<dbReference type="Gene3D" id="1.20.5.1300">
    <property type="match status" value="1"/>
</dbReference>
<evidence type="ECO:0000256" key="3">
    <source>
        <dbReference type="ARBA" id="ARBA00022833"/>
    </source>
</evidence>
<dbReference type="Gene3D" id="3.40.50.1980">
    <property type="entry name" value="Nitrogenase molybdenum iron protein domain"/>
    <property type="match status" value="2"/>
</dbReference>
<keyword evidence="2 5" id="KW-0479">Metal-binding</keyword>
<dbReference type="Pfam" id="PF00815">
    <property type="entry name" value="Histidinol_dh"/>
    <property type="match status" value="1"/>
</dbReference>
<evidence type="ECO:0000256" key="10">
    <source>
        <dbReference type="RuleBase" id="RU004175"/>
    </source>
</evidence>
<evidence type="ECO:0000256" key="4">
    <source>
        <dbReference type="ARBA" id="ARBA00023002"/>
    </source>
</evidence>
<keyword evidence="5" id="KW-0368">Histidine biosynthesis</keyword>
<dbReference type="RefSeq" id="WP_079654301.1">
    <property type="nucleotide sequence ID" value="NZ_LT670846.1"/>
</dbReference>
<feature type="binding site" evidence="5 8">
    <location>
        <position position="324"/>
    </location>
    <ligand>
        <name>substrate</name>
    </ligand>
</feature>
<dbReference type="PROSITE" id="PS00611">
    <property type="entry name" value="HISOL_DEHYDROGENASE"/>
    <property type="match status" value="1"/>
</dbReference>
<sequence length="426" mass="47638">MHIEDLRTSAWRLNQRLKYIAQRGQILEGEYEATVREIIGRIKEEGDKALFEYIKRFDGLELDQDTVEIPYEELEKAYEEIDEETRQALEIAHDRIRRFHERQKENSFFVEEEGVILGMKVQPLERVGVYVPGGKAAYPSTVLMNVVPATVAGVEEVIMITPKPNPYTLAAAFICGVSRVFQVGGAHGVAALAFGTETIPKVDKIVGPGNIYVALAKKLLYGVVDIDMVAGPSEILIISDGSVREDWVAADLLSQAEHDELAGAFLITDKEEHAKKVVKAVYEMLKNLSRKEIAQKSIEKFGTVFLVEDLYQACQVANHIAPEHLEVLTEEPFKLLPYIKHAGAIFLGRYTPEALGDYILGPNHTLPTGGTARFFSPLGVYHFIKRSSVLYVTEEGFRDLSDHTKALAKAEGLEAHWLSVKIREES</sequence>
<keyword evidence="5" id="KW-0520">NAD</keyword>
<organism evidence="11 12">
    <name type="scientific">Thermocrinis minervae</name>
    <dbReference type="NCBI Taxonomy" id="381751"/>
    <lineage>
        <taxon>Bacteria</taxon>
        <taxon>Pseudomonadati</taxon>
        <taxon>Aquificota</taxon>
        <taxon>Aquificia</taxon>
        <taxon>Aquificales</taxon>
        <taxon>Aquificaceae</taxon>
        <taxon>Thermocrinis</taxon>
    </lineage>
</organism>
<dbReference type="GO" id="GO:0004399">
    <property type="term" value="F:histidinol dehydrogenase activity"/>
    <property type="evidence" value="ECO:0007669"/>
    <property type="project" value="UniProtKB-UniRule"/>
</dbReference>
<dbReference type="InterPro" id="IPR012131">
    <property type="entry name" value="Hstdl_DH"/>
</dbReference>
<evidence type="ECO:0000256" key="1">
    <source>
        <dbReference type="ARBA" id="ARBA00010178"/>
    </source>
</evidence>
<keyword evidence="3 5" id="KW-0862">Zinc</keyword>
<protein>
    <recommendedName>
        <fullName evidence="5">Histidinol dehydrogenase</fullName>
        <shortName evidence="5">HDH</shortName>
        <ecNumber evidence="5">1.1.1.23</ecNumber>
    </recommendedName>
</protein>
<dbReference type="PIRSF" id="PIRSF000099">
    <property type="entry name" value="Histidinol_dh"/>
    <property type="match status" value="1"/>
</dbReference>
<keyword evidence="4 5" id="KW-0560">Oxidoreductase</keyword>
<dbReference type="STRING" id="381751.SAMN05444391_1197"/>
<dbReference type="OrthoDB" id="9805269at2"/>
<feature type="binding site" evidence="5 8">
    <location>
        <position position="411"/>
    </location>
    <ligand>
        <name>substrate</name>
    </ligand>
</feature>
<evidence type="ECO:0000256" key="8">
    <source>
        <dbReference type="PIRSR" id="PIRSR000099-3"/>
    </source>
</evidence>
<dbReference type="UniPathway" id="UPA00031">
    <property type="reaction ID" value="UER00014"/>
</dbReference>
<dbReference type="SUPFAM" id="SSF53720">
    <property type="entry name" value="ALDH-like"/>
    <property type="match status" value="1"/>
</dbReference>
<comment type="function">
    <text evidence="5">Catalyzes the sequential NAD-dependent oxidations of L-histidinol to L-histidinaldehyde and then to L-histidine.</text>
</comment>
<feature type="binding site" evidence="5 8">
    <location>
        <position position="255"/>
    </location>
    <ligand>
        <name>substrate</name>
    </ligand>
</feature>
<comment type="pathway">
    <text evidence="5">Amino-acid biosynthesis; L-histidine biosynthesis; L-histidine from 5-phospho-alpha-D-ribose 1-diphosphate: step 9/9.</text>
</comment>
<evidence type="ECO:0000313" key="11">
    <source>
        <dbReference type="EMBL" id="SHK49094.1"/>
    </source>
</evidence>
<feature type="binding site" evidence="5 9">
    <location>
        <position position="357"/>
    </location>
    <ligand>
        <name>Zn(2+)</name>
        <dbReference type="ChEBI" id="CHEBI:29105"/>
    </ligand>
</feature>
<comment type="cofactor">
    <cofactor evidence="5 9">
        <name>Zn(2+)</name>
        <dbReference type="ChEBI" id="CHEBI:29105"/>
    </cofactor>
    <text evidence="5 9">Binds 1 zinc ion per subunit.</text>
</comment>
<dbReference type="CDD" id="cd06572">
    <property type="entry name" value="Histidinol_dh"/>
    <property type="match status" value="1"/>
</dbReference>
<keyword evidence="12" id="KW-1185">Reference proteome</keyword>
<proteinExistence type="inferred from homology"/>
<feature type="binding site" evidence="5 8">
    <location>
        <position position="357"/>
    </location>
    <ligand>
        <name>substrate</name>
    </ligand>
</feature>
<gene>
    <name evidence="5" type="primary">hisD</name>
    <name evidence="11" type="ORF">SAMN05444391_1197</name>
</gene>
<dbReference type="HAMAP" id="MF_01024">
    <property type="entry name" value="HisD"/>
    <property type="match status" value="1"/>
</dbReference>
<feature type="active site" description="Proton acceptor" evidence="5 7">
    <location>
        <position position="323"/>
    </location>
</feature>
<dbReference type="EMBL" id="LT670846">
    <property type="protein sequence ID" value="SHK49094.1"/>
    <property type="molecule type" value="Genomic_DNA"/>
</dbReference>
<dbReference type="InterPro" id="IPR001692">
    <property type="entry name" value="Histidinol_DH_CS"/>
</dbReference>
<evidence type="ECO:0000256" key="2">
    <source>
        <dbReference type="ARBA" id="ARBA00022723"/>
    </source>
</evidence>
<dbReference type="PRINTS" id="PR00083">
    <property type="entry name" value="HOLDHDRGNASE"/>
</dbReference>
<feature type="active site" description="Proton acceptor" evidence="5 7">
    <location>
        <position position="324"/>
    </location>
</feature>
<dbReference type="InterPro" id="IPR022695">
    <property type="entry name" value="Histidinol_DH_monofunct"/>
</dbReference>
<evidence type="ECO:0000256" key="7">
    <source>
        <dbReference type="PIRSR" id="PIRSR000099-1"/>
    </source>
</evidence>
<evidence type="ECO:0000256" key="9">
    <source>
        <dbReference type="PIRSR" id="PIRSR000099-4"/>
    </source>
</evidence>
<dbReference type="GO" id="GO:0000105">
    <property type="term" value="P:L-histidine biosynthetic process"/>
    <property type="evidence" value="ECO:0007669"/>
    <property type="project" value="UniProtKB-UniRule"/>
</dbReference>
<evidence type="ECO:0000256" key="5">
    <source>
        <dbReference type="HAMAP-Rule" id="MF_01024"/>
    </source>
</evidence>
<evidence type="ECO:0000256" key="6">
    <source>
        <dbReference type="PIRNR" id="PIRNR000099"/>
    </source>
</evidence>
<feature type="binding site" evidence="5 8">
    <location>
        <position position="233"/>
    </location>
    <ligand>
        <name>substrate</name>
    </ligand>
</feature>
<name>A0A1M6SWM0_9AQUI</name>
<feature type="binding site" evidence="5 9">
    <location>
        <position position="416"/>
    </location>
    <ligand>
        <name>Zn(2+)</name>
        <dbReference type="ChEBI" id="CHEBI:29105"/>
    </ligand>
</feature>
<accession>A0A1M6SWM0</accession>
<feature type="binding site" evidence="5 8">
    <location>
        <position position="258"/>
    </location>
    <ligand>
        <name>substrate</name>
    </ligand>
</feature>
<reference evidence="11 12" key="1">
    <citation type="submission" date="2016-11" db="EMBL/GenBank/DDBJ databases">
        <authorList>
            <person name="Jaros S."/>
            <person name="Januszkiewicz K."/>
            <person name="Wedrychowicz H."/>
        </authorList>
    </citation>
    <scope>NUCLEOTIDE SEQUENCE [LARGE SCALE GENOMIC DNA]</scope>
    <source>
        <strain evidence="11 12">DSM 19557</strain>
    </source>
</reference>
<dbReference type="FunFam" id="3.40.50.1980:FF:000001">
    <property type="entry name" value="Histidinol dehydrogenase"/>
    <property type="match status" value="1"/>
</dbReference>